<feature type="compositionally biased region" description="Polar residues" evidence="1">
    <location>
        <begin position="1"/>
        <end position="11"/>
    </location>
</feature>
<feature type="region of interest" description="Disordered" evidence="1">
    <location>
        <begin position="565"/>
        <end position="591"/>
    </location>
</feature>
<feature type="compositionally biased region" description="Polar residues" evidence="1">
    <location>
        <begin position="409"/>
        <end position="425"/>
    </location>
</feature>
<reference evidence="3" key="1">
    <citation type="submission" date="2021-07" db="EMBL/GenBank/DDBJ databases">
        <title>Draft genome of Mortierella alpina, strain LL118, isolated from an aspen leaf litter sample.</title>
        <authorList>
            <person name="Yang S."/>
            <person name="Vinatzer B.A."/>
        </authorList>
    </citation>
    <scope>NUCLEOTIDE SEQUENCE</scope>
    <source>
        <strain evidence="3">LL118</strain>
    </source>
</reference>
<feature type="region of interest" description="Disordered" evidence="1">
    <location>
        <begin position="380"/>
        <end position="428"/>
    </location>
</feature>
<comment type="caution">
    <text evidence="3">The sequence shown here is derived from an EMBL/GenBank/DDBJ whole genome shotgun (WGS) entry which is preliminary data.</text>
</comment>
<feature type="domain" description="PSP1 C-terminal" evidence="2">
    <location>
        <begin position="686"/>
        <end position="771"/>
    </location>
</feature>
<protein>
    <recommendedName>
        <fullName evidence="2">PSP1 C-terminal domain-containing protein</fullName>
    </recommendedName>
</protein>
<name>A0A9P8CX19_MORAP</name>
<feature type="compositionally biased region" description="Low complexity" evidence="1">
    <location>
        <begin position="154"/>
        <end position="165"/>
    </location>
</feature>
<evidence type="ECO:0000259" key="2">
    <source>
        <dbReference type="PROSITE" id="PS51411"/>
    </source>
</evidence>
<dbReference type="InterPro" id="IPR047767">
    <property type="entry name" value="PSP1-like"/>
</dbReference>
<evidence type="ECO:0000256" key="1">
    <source>
        <dbReference type="SAM" id="MobiDB-lite"/>
    </source>
</evidence>
<evidence type="ECO:0000313" key="4">
    <source>
        <dbReference type="Proteomes" id="UP000717515"/>
    </source>
</evidence>
<feature type="compositionally biased region" description="Polar residues" evidence="1">
    <location>
        <begin position="170"/>
        <end position="179"/>
    </location>
</feature>
<dbReference type="PROSITE" id="PS51411">
    <property type="entry name" value="PSP1_C"/>
    <property type="match status" value="1"/>
</dbReference>
<gene>
    <name evidence="3" type="ORF">KVV02_006547</name>
</gene>
<dbReference type="AlphaFoldDB" id="A0A9P8CX19"/>
<feature type="compositionally biased region" description="Polar residues" evidence="1">
    <location>
        <begin position="535"/>
        <end position="546"/>
    </location>
</feature>
<feature type="compositionally biased region" description="Polar residues" evidence="1">
    <location>
        <begin position="188"/>
        <end position="201"/>
    </location>
</feature>
<dbReference type="Pfam" id="PF04468">
    <property type="entry name" value="PSP1"/>
    <property type="match status" value="1"/>
</dbReference>
<evidence type="ECO:0000313" key="3">
    <source>
        <dbReference type="EMBL" id="KAG9321801.1"/>
    </source>
</evidence>
<accession>A0A9P8CX19</accession>
<dbReference type="EMBL" id="JAIFTL010000182">
    <property type="protein sequence ID" value="KAG9321801.1"/>
    <property type="molecule type" value="Genomic_DNA"/>
</dbReference>
<feature type="compositionally biased region" description="Polar residues" evidence="1">
    <location>
        <begin position="578"/>
        <end position="588"/>
    </location>
</feature>
<feature type="compositionally biased region" description="Low complexity" evidence="1">
    <location>
        <begin position="135"/>
        <end position="144"/>
    </location>
</feature>
<dbReference type="PANTHER" id="PTHR43830">
    <property type="entry name" value="PROTEIN PSP1"/>
    <property type="match status" value="1"/>
</dbReference>
<feature type="compositionally biased region" description="Low complexity" evidence="1">
    <location>
        <begin position="380"/>
        <end position="394"/>
    </location>
</feature>
<dbReference type="PANTHER" id="PTHR43830:SF3">
    <property type="entry name" value="PROTEIN PSP1"/>
    <property type="match status" value="1"/>
</dbReference>
<dbReference type="Proteomes" id="UP000717515">
    <property type="component" value="Unassembled WGS sequence"/>
</dbReference>
<feature type="region of interest" description="Disordered" evidence="1">
    <location>
        <begin position="518"/>
        <end position="546"/>
    </location>
</feature>
<sequence length="799" mass="86138">MDDKQQSSSGLATPPIVSPRPIQTAKGAADESNWKTVGSPPRKTLLSPPDDKDQAHTSGPQIRHQRHDSHDGPAVSNTPETNSRANAVAPSVAADDSADWRNSLHTDAASAPVPASAQDPPFPGYPSQHAHDSPLHTPTTPSPSAQSLMGFAPSSSRLDGLLGSLAPNLPTASRPSQDLSFGPLDMMTSANSTQRDGSASFHATSTILSNPRSTGGLESPLALSSFAWNGCVTDEDGVGPLTTLATSVAGLTTGIRQDGAIGGSNSIYSTTSSLNVDPFVPNPYRTARSFSLSEPPGFSTGFAGGSSNRMNNSFDTEQSDALGSFRLPLPTMEEEGEDAFEPRASRTRSYSTSAAFGPGTFYGGSSSNTLSYRDRQSSMATSSSLSSSGSMALLDSHDHHPFAGRKVSGGSTWPSISQHNASHSRPSVIPVHRRSLTSGSYMSQASPIWETSNTFLPPTEQHVAKREPAEGAFGFQGRRFSLAQASGFKAYDQFVEREQLSRGGPLATGSYDNYSEFAHQQRRHSVAGPSGSYYRPTNNASAPPYNLASSLESLQLDEVEQPNNSWNLTEDYDRDDYQYSSNQPSSGASDLGKSLTLSQLSNHGSLYVVEFKAGRSDLFYVADNSGLSFKSGDLVMVEADRGKDLGKITNDSITPQQIQDMQKQHADAAAAAQQEGARAPKEIHPKRIFRMAHASEIADLVIKSQDEISAMKVCQSKVRQKKLPMEVVDAEFQWDRRKLTFYFQAEHRIDFRELPSSSLFPSGLQHGQMHPMEEEELLQAQCPPFLEQFHPLQPPHPLS</sequence>
<dbReference type="GO" id="GO:0005737">
    <property type="term" value="C:cytoplasm"/>
    <property type="evidence" value="ECO:0007669"/>
    <property type="project" value="TreeGrafter"/>
</dbReference>
<proteinExistence type="predicted"/>
<feature type="region of interest" description="Disordered" evidence="1">
    <location>
        <begin position="1"/>
        <end position="201"/>
    </location>
</feature>
<dbReference type="InterPro" id="IPR007557">
    <property type="entry name" value="PSP1_C"/>
</dbReference>
<feature type="compositionally biased region" description="Low complexity" evidence="1">
    <location>
        <begin position="82"/>
        <end position="95"/>
    </location>
</feature>
<organism evidence="3 4">
    <name type="scientific">Mortierella alpina</name>
    <name type="common">Oleaginous fungus</name>
    <name type="synonym">Mortierella renispora</name>
    <dbReference type="NCBI Taxonomy" id="64518"/>
    <lineage>
        <taxon>Eukaryota</taxon>
        <taxon>Fungi</taxon>
        <taxon>Fungi incertae sedis</taxon>
        <taxon>Mucoromycota</taxon>
        <taxon>Mortierellomycotina</taxon>
        <taxon>Mortierellomycetes</taxon>
        <taxon>Mortierellales</taxon>
        <taxon>Mortierellaceae</taxon>
        <taxon>Mortierella</taxon>
    </lineage>
</organism>